<gene>
    <name evidence="1" type="ORF">NtB2_00965</name>
</gene>
<protein>
    <submittedName>
        <fullName evidence="1">Uncharacterized protein</fullName>
    </submittedName>
</protein>
<sequence>MIKSVKLGILDDLKLSVHLVLVVPENSPRL</sequence>
<proteinExistence type="predicted"/>
<dbReference type="AlphaFoldDB" id="A0A2R5HJN2"/>
<organism evidence="1 2">
    <name type="scientific">Lactococcus termiticola</name>
    <dbReference type="NCBI Taxonomy" id="2169526"/>
    <lineage>
        <taxon>Bacteria</taxon>
        <taxon>Bacillati</taxon>
        <taxon>Bacillota</taxon>
        <taxon>Bacilli</taxon>
        <taxon>Lactobacillales</taxon>
        <taxon>Streptococcaceae</taxon>
        <taxon>Lactococcus</taxon>
    </lineage>
</organism>
<comment type="caution">
    <text evidence="1">The sequence shown here is derived from an EMBL/GenBank/DDBJ whole genome shotgun (WGS) entry which is preliminary data.</text>
</comment>
<evidence type="ECO:0000313" key="1">
    <source>
        <dbReference type="EMBL" id="GBG96840.1"/>
    </source>
</evidence>
<accession>A0A2R5HJN2</accession>
<name>A0A2R5HJN2_9LACT</name>
<evidence type="ECO:0000313" key="2">
    <source>
        <dbReference type="Proteomes" id="UP000245021"/>
    </source>
</evidence>
<reference evidence="1 2" key="1">
    <citation type="journal article" date="2018" name="Genome Announc.">
        <title>Draft Genome Sequence of Lactococcus sp. Strain NtB2 (JCM 32569), Isolated from the Gut of the Higher Termite Nasutitermes takasagoensis.</title>
        <authorList>
            <person name="Noda S."/>
            <person name="Aihara C."/>
            <person name="Yuki M."/>
            <person name="Ohkuma M."/>
        </authorList>
    </citation>
    <scope>NUCLEOTIDE SEQUENCE [LARGE SCALE GENOMIC DNA]</scope>
    <source>
        <strain evidence="1 2">NtB2</strain>
    </source>
</reference>
<dbReference type="Proteomes" id="UP000245021">
    <property type="component" value="Unassembled WGS sequence"/>
</dbReference>
<dbReference type="EMBL" id="BFFO01000005">
    <property type="protein sequence ID" value="GBG96840.1"/>
    <property type="molecule type" value="Genomic_DNA"/>
</dbReference>
<keyword evidence="2" id="KW-1185">Reference proteome</keyword>